<accession>A0A1G9S2R9</accession>
<dbReference type="InterPro" id="IPR053170">
    <property type="entry name" value="Transcription_regulator"/>
</dbReference>
<dbReference type="EMBL" id="FNHH01000009">
    <property type="protein sequence ID" value="SDM29761.1"/>
    <property type="molecule type" value="Genomic_DNA"/>
</dbReference>
<keyword evidence="1" id="KW-0472">Membrane</keyword>
<evidence type="ECO:0000313" key="3">
    <source>
        <dbReference type="Proteomes" id="UP000199226"/>
    </source>
</evidence>
<dbReference type="Pfam" id="PF04307">
    <property type="entry name" value="YdjM"/>
    <property type="match status" value="1"/>
</dbReference>
<dbReference type="AlphaFoldDB" id="A0A1G9S2R9"/>
<keyword evidence="1" id="KW-1133">Transmembrane helix</keyword>
<evidence type="ECO:0000313" key="2">
    <source>
        <dbReference type="EMBL" id="SDM29761.1"/>
    </source>
</evidence>
<organism evidence="2 3">
    <name type="scientific">Daejeonella rubra</name>
    <dbReference type="NCBI Taxonomy" id="990371"/>
    <lineage>
        <taxon>Bacteria</taxon>
        <taxon>Pseudomonadati</taxon>
        <taxon>Bacteroidota</taxon>
        <taxon>Sphingobacteriia</taxon>
        <taxon>Sphingobacteriales</taxon>
        <taxon>Sphingobacteriaceae</taxon>
        <taxon>Daejeonella</taxon>
    </lineage>
</organism>
<reference evidence="3" key="1">
    <citation type="submission" date="2016-10" db="EMBL/GenBank/DDBJ databases">
        <authorList>
            <person name="Varghese N."/>
            <person name="Submissions S."/>
        </authorList>
    </citation>
    <scope>NUCLEOTIDE SEQUENCE [LARGE SCALE GENOMIC DNA]</scope>
    <source>
        <strain evidence="3">DSM 24536</strain>
    </source>
</reference>
<dbReference type="PANTHER" id="PTHR40031:SF1">
    <property type="entry name" value="MEMBRANE-BOUND METAL-DEPENDENT HYDROLASE"/>
    <property type="match status" value="1"/>
</dbReference>
<dbReference type="Proteomes" id="UP000199226">
    <property type="component" value="Unassembled WGS sequence"/>
</dbReference>
<sequence>MDSITHIALGACMGEAFAGKTLGRKSMLWGALAQSIPDIDFLASFWMSTSSNILAHRGFTHSFLFCFLIAFIMALLAEKWHRPHNISLLKWFLFFSSVVFIHVFIDAFNNYGVGWFEPFSHKRISFNAIYVADPFFSIWPGIALFALLFLKKGHTHRKKWLRMGLGLSSLYLIYCLVNKVMIDRDVKSILSEKKISYTRYFTTPAPLQNWLWYVVAGDDKGYYVGFRSLFDENKTIDFQYFERNDFLLNPIIEHEDLKNLIRFSQEFYTVEHHGDSLVFNDLRFGQIIGWQNPRGKFVFHYYLQHPEDNALVVQRGRFDGWNMKTARALIDRVKGD</sequence>
<feature type="transmembrane region" description="Helical" evidence="1">
    <location>
        <begin position="88"/>
        <end position="108"/>
    </location>
</feature>
<proteinExistence type="predicted"/>
<dbReference type="RefSeq" id="WP_090703634.1">
    <property type="nucleotide sequence ID" value="NZ_FNHH01000009.1"/>
</dbReference>
<feature type="transmembrane region" description="Helical" evidence="1">
    <location>
        <begin position="59"/>
        <end position="76"/>
    </location>
</feature>
<name>A0A1G9S2R9_9SPHI</name>
<dbReference type="OrthoDB" id="9781927at2"/>
<dbReference type="PANTHER" id="PTHR40031">
    <property type="entry name" value="HYPOTHETICAL MEMBRANE SPANNING PROTEIN"/>
    <property type="match status" value="1"/>
</dbReference>
<feature type="transmembrane region" description="Helical" evidence="1">
    <location>
        <begin position="128"/>
        <end position="150"/>
    </location>
</feature>
<dbReference type="STRING" id="990371.SAMN05421813_10946"/>
<evidence type="ECO:0000256" key="1">
    <source>
        <dbReference type="SAM" id="Phobius"/>
    </source>
</evidence>
<dbReference type="InterPro" id="IPR007404">
    <property type="entry name" value="YdjM-like"/>
</dbReference>
<keyword evidence="1" id="KW-0812">Transmembrane</keyword>
<gene>
    <name evidence="2" type="ORF">SAMN05421813_10946</name>
</gene>
<protein>
    <submittedName>
        <fullName evidence="2">Inner membrane protein</fullName>
    </submittedName>
</protein>
<keyword evidence="3" id="KW-1185">Reference proteome</keyword>
<feature type="transmembrane region" description="Helical" evidence="1">
    <location>
        <begin position="162"/>
        <end position="182"/>
    </location>
</feature>